<reference evidence="1" key="1">
    <citation type="submission" date="2011-02" db="EMBL/GenBank/DDBJ databases">
        <title>The genome of the leaf-cutting ant Acromyrmex echinatior suggests key adaptations to social evolution and fungus farming.</title>
        <authorList>
            <person name="Nygaard S."/>
            <person name="Zhang G."/>
        </authorList>
    </citation>
    <scope>NUCLEOTIDE SEQUENCE</scope>
</reference>
<sequence length="101" mass="11952">MTLWTASQLRRLTENRDRHMCQIYPGYRHSQAGQAQIGRSVICLRVDKLRVAHYESRGNTEYFSRFAFQMDILMRFKLLTQKEEKEDGIQDLGRQVVEWGG</sequence>
<dbReference type="Proteomes" id="UP000007755">
    <property type="component" value="Unassembled WGS sequence"/>
</dbReference>
<organism evidence="2">
    <name type="scientific">Acromyrmex echinatior</name>
    <name type="common">Panamanian leafcutter ant</name>
    <name type="synonym">Acromyrmex octospinosus echinatior</name>
    <dbReference type="NCBI Taxonomy" id="103372"/>
    <lineage>
        <taxon>Eukaryota</taxon>
        <taxon>Metazoa</taxon>
        <taxon>Ecdysozoa</taxon>
        <taxon>Arthropoda</taxon>
        <taxon>Hexapoda</taxon>
        <taxon>Insecta</taxon>
        <taxon>Pterygota</taxon>
        <taxon>Neoptera</taxon>
        <taxon>Endopterygota</taxon>
        <taxon>Hymenoptera</taxon>
        <taxon>Apocrita</taxon>
        <taxon>Aculeata</taxon>
        <taxon>Formicoidea</taxon>
        <taxon>Formicidae</taxon>
        <taxon>Myrmicinae</taxon>
        <taxon>Acromyrmex</taxon>
    </lineage>
</organism>
<name>F4W9Q6_ACREC</name>
<gene>
    <name evidence="1" type="ORF">G5I_02210</name>
</gene>
<dbReference type="AlphaFoldDB" id="F4W9Q6"/>
<keyword evidence="2" id="KW-1185">Reference proteome</keyword>
<evidence type="ECO:0000313" key="2">
    <source>
        <dbReference type="Proteomes" id="UP000007755"/>
    </source>
</evidence>
<proteinExistence type="predicted"/>
<evidence type="ECO:0000313" key="1">
    <source>
        <dbReference type="EMBL" id="EGI69042.1"/>
    </source>
</evidence>
<protein>
    <submittedName>
        <fullName evidence="1">Uncharacterized protein</fullName>
    </submittedName>
</protein>
<dbReference type="EMBL" id="GL888033">
    <property type="protein sequence ID" value="EGI69042.1"/>
    <property type="molecule type" value="Genomic_DNA"/>
</dbReference>
<dbReference type="InParanoid" id="F4W9Q6"/>
<accession>F4W9Q6</accession>